<dbReference type="PANTHER" id="PTHR36837:SF2">
    <property type="entry name" value="POLY(3-HYDROXYALKANOATE) POLYMERASE SUBUNIT PHAC"/>
    <property type="match status" value="1"/>
</dbReference>
<evidence type="ECO:0000313" key="2">
    <source>
        <dbReference type="EMBL" id="MQX52791.1"/>
    </source>
</evidence>
<comment type="caution">
    <text evidence="2">The sequence shown here is derived from an EMBL/GenBank/DDBJ whole genome shotgun (WGS) entry which is preliminary data.</text>
</comment>
<proteinExistence type="predicted"/>
<keyword evidence="3" id="KW-1185">Reference proteome</keyword>
<keyword evidence="2" id="KW-0378">Hydrolase</keyword>
<dbReference type="PANTHER" id="PTHR36837">
    <property type="entry name" value="POLY(3-HYDROXYALKANOATE) POLYMERASE SUBUNIT PHAC"/>
    <property type="match status" value="1"/>
</dbReference>
<accession>A0A6N7LX26</accession>
<dbReference type="SUPFAM" id="SSF53474">
    <property type="entry name" value="alpha/beta-Hydrolases"/>
    <property type="match status" value="1"/>
</dbReference>
<dbReference type="GO" id="GO:0016787">
    <property type="term" value="F:hydrolase activity"/>
    <property type="evidence" value="ECO:0007669"/>
    <property type="project" value="UniProtKB-KW"/>
</dbReference>
<dbReference type="Proteomes" id="UP000469421">
    <property type="component" value="Unassembled WGS sequence"/>
</dbReference>
<feature type="domain" description="AB hydrolase-1" evidence="1">
    <location>
        <begin position="97"/>
        <end position="356"/>
    </location>
</feature>
<dbReference type="Pfam" id="PF00561">
    <property type="entry name" value="Abhydrolase_1"/>
    <property type="match status" value="1"/>
</dbReference>
<dbReference type="EMBL" id="WIRE01000001">
    <property type="protein sequence ID" value="MQX52791.1"/>
    <property type="molecule type" value="Genomic_DNA"/>
</dbReference>
<dbReference type="Gene3D" id="3.40.50.1820">
    <property type="entry name" value="alpha/beta hydrolase"/>
    <property type="match status" value="1"/>
</dbReference>
<dbReference type="InterPro" id="IPR029058">
    <property type="entry name" value="AB_hydrolase_fold"/>
</dbReference>
<sequence>MLTEALQQKTRPWRHRLQNGRARLFASDALSQAEQTPFDTLYDDGLVKLRYYPPLQEKAIPLSDGTIMPVSQAAQRTPLVLVAPLAVNMLIYDLFPQRSLVRYLRARGFELYMVDWGRPGKYHNHLALSSYFADYLPKMLVQVRKHSGQQQLSLHGWSFGGLFSLCYTALGKDPDIKNLVLVGTPCDYHRNGALGAQYRRLSRQAKWIRSNTGLRIHDVPARFLRSPGWMNSLAFKLTNPVGSLQGYMNLVKNLHDREFVTAHATNGAFLDDMVAYPGGVIQDIVRYLWTDNVVAKGNLPMENSQAHLSNVTANVLNVTGANDPIVTRDCSHAMDALIRSKDKTFITIDGGHMGILGSTTAQSQSWGRIAEWLIERDA</sequence>
<dbReference type="AlphaFoldDB" id="A0A6N7LX26"/>
<evidence type="ECO:0000313" key="3">
    <source>
        <dbReference type="Proteomes" id="UP000469421"/>
    </source>
</evidence>
<evidence type="ECO:0000259" key="1">
    <source>
        <dbReference type="Pfam" id="PF00561"/>
    </source>
</evidence>
<gene>
    <name evidence="2" type="ORF">GFN93_05985</name>
</gene>
<protein>
    <submittedName>
        <fullName evidence="2">Alpha/beta fold hydrolase</fullName>
    </submittedName>
</protein>
<reference evidence="2 3" key="1">
    <citation type="submission" date="2019-10" db="EMBL/GenBank/DDBJ databases">
        <title>Alcanivorax sp.PA15-N-34 draft genome sequence.</title>
        <authorList>
            <person name="Liao X."/>
            <person name="Shao Z."/>
        </authorList>
    </citation>
    <scope>NUCLEOTIDE SEQUENCE [LARGE SCALE GENOMIC DNA]</scope>
    <source>
        <strain evidence="2 3">PA15-N-34</strain>
    </source>
</reference>
<dbReference type="InterPro" id="IPR051321">
    <property type="entry name" value="PHA/PHB_synthase"/>
</dbReference>
<dbReference type="InterPro" id="IPR000073">
    <property type="entry name" value="AB_hydrolase_1"/>
</dbReference>
<name>A0A6N7LX26_9GAMM</name>
<organism evidence="2 3">
    <name type="scientific">Alcanivorax sediminis</name>
    <dbReference type="NCBI Taxonomy" id="2663008"/>
    <lineage>
        <taxon>Bacteria</taxon>
        <taxon>Pseudomonadati</taxon>
        <taxon>Pseudomonadota</taxon>
        <taxon>Gammaproteobacteria</taxon>
        <taxon>Oceanospirillales</taxon>
        <taxon>Alcanivoracaceae</taxon>
        <taxon>Alcanivorax</taxon>
    </lineage>
</organism>